<evidence type="ECO:0000313" key="2">
    <source>
        <dbReference type="EMBL" id="KPI86417.1"/>
    </source>
</evidence>
<protein>
    <submittedName>
        <fullName evidence="2">Uncharacterized protein</fullName>
    </submittedName>
</protein>
<feature type="compositionally biased region" description="Basic and acidic residues" evidence="1">
    <location>
        <begin position="1"/>
        <end position="12"/>
    </location>
</feature>
<feature type="compositionally biased region" description="Gly residues" evidence="1">
    <location>
        <begin position="625"/>
        <end position="635"/>
    </location>
</feature>
<feature type="compositionally biased region" description="Low complexity" evidence="1">
    <location>
        <begin position="782"/>
        <end position="798"/>
    </location>
</feature>
<feature type="compositionally biased region" description="Basic and acidic residues" evidence="1">
    <location>
        <begin position="85"/>
        <end position="103"/>
    </location>
</feature>
<dbReference type="Proteomes" id="UP000038009">
    <property type="component" value="Unassembled WGS sequence"/>
</dbReference>
<feature type="compositionally biased region" description="Polar residues" evidence="1">
    <location>
        <begin position="55"/>
        <end position="64"/>
    </location>
</feature>
<accession>A0A0N0P5V1</accession>
<evidence type="ECO:0000313" key="3">
    <source>
        <dbReference type="Proteomes" id="UP000038009"/>
    </source>
</evidence>
<dbReference type="OMA" id="GSWNTHH"/>
<dbReference type="EMBL" id="LJSK01000132">
    <property type="protein sequence ID" value="KPI86417.1"/>
    <property type="molecule type" value="Genomic_DNA"/>
</dbReference>
<gene>
    <name evidence="2" type="ORF">ABL78_4533</name>
</gene>
<feature type="region of interest" description="Disordered" evidence="1">
    <location>
        <begin position="605"/>
        <end position="704"/>
    </location>
</feature>
<feature type="region of interest" description="Disordered" evidence="1">
    <location>
        <begin position="1"/>
        <end position="71"/>
    </location>
</feature>
<feature type="region of interest" description="Disordered" evidence="1">
    <location>
        <begin position="782"/>
        <end position="898"/>
    </location>
</feature>
<feature type="region of interest" description="Disordered" evidence="1">
    <location>
        <begin position="242"/>
        <end position="283"/>
    </location>
</feature>
<feature type="compositionally biased region" description="Low complexity" evidence="1">
    <location>
        <begin position="178"/>
        <end position="196"/>
    </location>
</feature>
<feature type="compositionally biased region" description="Low complexity" evidence="1">
    <location>
        <begin position="32"/>
        <end position="46"/>
    </location>
</feature>
<feature type="compositionally biased region" description="Polar residues" evidence="1">
    <location>
        <begin position="640"/>
        <end position="660"/>
    </location>
</feature>
<dbReference type="VEuPathDB" id="TriTrypDB:Lsey_0132_0150"/>
<feature type="compositionally biased region" description="Low complexity" evidence="1">
    <location>
        <begin position="868"/>
        <end position="879"/>
    </location>
</feature>
<comment type="caution">
    <text evidence="2">The sequence shown here is derived from an EMBL/GenBank/DDBJ whole genome shotgun (WGS) entry which is preliminary data.</text>
</comment>
<feature type="region of interest" description="Disordered" evidence="1">
    <location>
        <begin position="743"/>
        <end position="767"/>
    </location>
</feature>
<keyword evidence="3" id="KW-1185">Reference proteome</keyword>
<name>A0A0N0P5V1_LEPSE</name>
<feature type="region of interest" description="Disordered" evidence="1">
    <location>
        <begin position="296"/>
        <end position="322"/>
    </location>
</feature>
<proteinExistence type="predicted"/>
<reference evidence="2 3" key="1">
    <citation type="journal article" date="2015" name="PLoS Pathog.">
        <title>Leptomonas seymouri: Adaptations to the Dixenous Life Cycle Analyzed by Genome Sequencing, Transcriptome Profiling and Co-infection with Leishmania donovani.</title>
        <authorList>
            <person name="Kraeva N."/>
            <person name="Butenko A."/>
            <person name="Hlavacova J."/>
            <person name="Kostygov A."/>
            <person name="Myskova J."/>
            <person name="Grybchuk D."/>
            <person name="Lestinova T."/>
            <person name="Votypka J."/>
            <person name="Volf P."/>
            <person name="Opperdoes F."/>
            <person name="Flegontov P."/>
            <person name="Lukes J."/>
            <person name="Yurchenko V."/>
        </authorList>
    </citation>
    <scope>NUCLEOTIDE SEQUENCE [LARGE SCALE GENOMIC DNA]</scope>
    <source>
        <strain evidence="2 3">ATCC 30220</strain>
    </source>
</reference>
<feature type="compositionally biased region" description="Low complexity" evidence="1">
    <location>
        <begin position="671"/>
        <end position="702"/>
    </location>
</feature>
<organism evidence="2 3">
    <name type="scientific">Leptomonas seymouri</name>
    <dbReference type="NCBI Taxonomy" id="5684"/>
    <lineage>
        <taxon>Eukaryota</taxon>
        <taxon>Discoba</taxon>
        <taxon>Euglenozoa</taxon>
        <taxon>Kinetoplastea</taxon>
        <taxon>Metakinetoplastina</taxon>
        <taxon>Trypanosomatida</taxon>
        <taxon>Trypanosomatidae</taxon>
        <taxon>Leishmaniinae</taxon>
        <taxon>Leptomonas</taxon>
    </lineage>
</organism>
<dbReference type="AlphaFoldDB" id="A0A0N0P5V1"/>
<feature type="region of interest" description="Disordered" evidence="1">
    <location>
        <begin position="434"/>
        <end position="472"/>
    </location>
</feature>
<feature type="compositionally biased region" description="Polar residues" evidence="1">
    <location>
        <begin position="605"/>
        <end position="616"/>
    </location>
</feature>
<sequence>MGCKGSKERVPRQVDINALEPSSKNSEAPAKSASHISTALSAASTSVVGGCSLDRPTSSTSQLAATPVRSRLSSLCGGAVRHDRIEDEHQQESHNRHYSEGGAKDNLVTDSPSPGPHGVLVAYHDAVAPTNSTTPVRGAAFDSQSNVERTALERSQQQQQRHGISARDPCATEEREPSSPQSPSSLLSTLPISASPHPDSATISMGQPFLVSVREVQLQLHPSSSTRGTSDHPFRVMVADRSRHAGSGSAADAPAPPPRQGELSSLAEGDGPGSGDGVLDGTATSVNSTSFLATVPSTQLPSARASRSASLKPVPTPPQPALAVSRDPVAAVRPQAQLLQQHQTDACTPVHSPELRCQSSSPDEVVVEPIDVLSPTSMRASPRQAKTAASECAPTSIGPSMAIVDESRLPIHDGADALTQPSPAMAGCVRKLWEGMPSPPSPQQQHEELEQQRQGSSRRTRSPATSPHLRAPAALTTPTWACASAPTVSLISAMAADCSDAPHDVPLPDGEVFFCISPMHSISTSTQGMSGNVMAVSSTGSASGGGVPSPRRQSSSLCVRSPAVGPVTLKDSEGANFHSVSTMDAQARISPFATHLLSCTNSLEPANGKASRSISGSVDHIGTSRTGGGGGGSGSRGTSAHVTGTPPTNSELVRQINQPTMKIKSILRKQSSSTTTTAPSGASMTSGDGATATTLGSSGTHTRMLSRPMAYDGCTSCVSSPPDTALRTDFITKRHSHSDVDATSLLASPLPGPSPLPSANAQSPSPLSSGFVLNGGVVGASAASIGGSPSTGTTSGVEGRSGSDSSPLQKGRQGQGGDVGVGRLALSLTPAPQQLPRTPRASPPNRRGRCALTESPNSAGRNAVGDTAASPVDARAAAAGEPEGVTTFVGRTSDEPPPDIMLATPMRRVHVVV</sequence>
<evidence type="ECO:0000256" key="1">
    <source>
        <dbReference type="SAM" id="MobiDB-lite"/>
    </source>
</evidence>
<feature type="region of interest" description="Disordered" evidence="1">
    <location>
        <begin position="85"/>
        <end position="203"/>
    </location>
</feature>
<feature type="compositionally biased region" description="Polar residues" evidence="1">
    <location>
        <begin position="142"/>
        <end position="162"/>
    </location>
</feature>